<name>A0AA86SE23_9FABA</name>
<sequence length="489" mass="55530">MGSEIDTKSIEPVRTAVSLFGDKGDQKKYQPTRSKSDCGKEFDELTKELANCKVQLEAKHAAHMQALLKLEHNQKMIHELSTLLKKSDIERNKNMNECSGCRSCKDELESKMKEMVDQSLEAAKVRDQFSHVLSELKTTQRELLNKETELVAARDSELNALTKAKQLEAALEVENEHKEEILQHLKELTEVIHNSKLDAIKAEKEKLVLLCEKDEQIEFATKATAQVQQQLEDMRKQVEILQELQNQPKDLSTLVDSLPLEHIQADEKLVLSEDSAPKGINDSDQLTIDMELKERKIMDQSVYIHTLEMVLNQLKQEVTVAKGEINALNLTNESLTSELKEAKEELNMNKGSDIEAQLEIALLKSQLHEHWLEAEAEERNSEKNNEHVIGEVGGFSELALMKKELENASMKISELRARAEQALSRAELAENGKAALEDKIRRRREQRHRRRLALTALREESTPKPFSPSSSHGTPGTYQPLGKVLNMKL</sequence>
<dbReference type="Proteomes" id="UP001189624">
    <property type="component" value="Chromosome 3"/>
</dbReference>
<proteinExistence type="inferred from homology"/>
<keyword evidence="6" id="KW-1185">Reference proteome</keyword>
<dbReference type="PANTHER" id="PTHR32054">
    <property type="entry name" value="HEAVY CHAIN, PUTATIVE, EXPRESSED-RELATED-RELATED"/>
    <property type="match status" value="1"/>
</dbReference>
<protein>
    <submittedName>
        <fullName evidence="5">Uncharacterized protein</fullName>
    </submittedName>
</protein>
<feature type="compositionally biased region" description="Polar residues" evidence="4">
    <location>
        <begin position="467"/>
        <end position="477"/>
    </location>
</feature>
<evidence type="ECO:0000256" key="2">
    <source>
        <dbReference type="ARBA" id="ARBA00023054"/>
    </source>
</evidence>
<dbReference type="Gramene" id="rna-AYBTSS11_LOCUS11755">
    <property type="protein sequence ID" value="CAJ1944141.1"/>
    <property type="gene ID" value="gene-AYBTSS11_LOCUS11755"/>
</dbReference>
<feature type="region of interest" description="Disordered" evidence="4">
    <location>
        <begin position="457"/>
        <end position="489"/>
    </location>
</feature>
<evidence type="ECO:0000256" key="4">
    <source>
        <dbReference type="SAM" id="MobiDB-lite"/>
    </source>
</evidence>
<dbReference type="PANTHER" id="PTHR32054:SF17">
    <property type="entry name" value="EXPRESSED PROTEIN"/>
    <property type="match status" value="1"/>
</dbReference>
<organism evidence="5 6">
    <name type="scientific">Sphenostylis stenocarpa</name>
    <dbReference type="NCBI Taxonomy" id="92480"/>
    <lineage>
        <taxon>Eukaryota</taxon>
        <taxon>Viridiplantae</taxon>
        <taxon>Streptophyta</taxon>
        <taxon>Embryophyta</taxon>
        <taxon>Tracheophyta</taxon>
        <taxon>Spermatophyta</taxon>
        <taxon>Magnoliopsida</taxon>
        <taxon>eudicotyledons</taxon>
        <taxon>Gunneridae</taxon>
        <taxon>Pentapetalae</taxon>
        <taxon>rosids</taxon>
        <taxon>fabids</taxon>
        <taxon>Fabales</taxon>
        <taxon>Fabaceae</taxon>
        <taxon>Papilionoideae</taxon>
        <taxon>50 kb inversion clade</taxon>
        <taxon>NPAAA clade</taxon>
        <taxon>indigoferoid/millettioid clade</taxon>
        <taxon>Phaseoleae</taxon>
        <taxon>Sphenostylis</taxon>
    </lineage>
</organism>
<evidence type="ECO:0000256" key="3">
    <source>
        <dbReference type="SAM" id="Coils"/>
    </source>
</evidence>
<reference evidence="5" key="1">
    <citation type="submission" date="2023-10" db="EMBL/GenBank/DDBJ databases">
        <authorList>
            <person name="Domelevo Entfellner J.-B."/>
        </authorList>
    </citation>
    <scope>NUCLEOTIDE SEQUENCE</scope>
</reference>
<evidence type="ECO:0000313" key="6">
    <source>
        <dbReference type="Proteomes" id="UP001189624"/>
    </source>
</evidence>
<dbReference type="GO" id="GO:0009904">
    <property type="term" value="P:chloroplast accumulation movement"/>
    <property type="evidence" value="ECO:0007669"/>
    <property type="project" value="TreeGrafter"/>
</dbReference>
<keyword evidence="2 3" id="KW-0175">Coiled coil</keyword>
<comment type="similarity">
    <text evidence="1">Belongs to the WEB family.</text>
</comment>
<dbReference type="GO" id="GO:0005829">
    <property type="term" value="C:cytosol"/>
    <property type="evidence" value="ECO:0007669"/>
    <property type="project" value="TreeGrafter"/>
</dbReference>
<feature type="coiled-coil region" evidence="3">
    <location>
        <begin position="398"/>
        <end position="446"/>
    </location>
</feature>
<dbReference type="EMBL" id="OY731400">
    <property type="protein sequence ID" value="CAJ1944141.1"/>
    <property type="molecule type" value="Genomic_DNA"/>
</dbReference>
<dbReference type="Pfam" id="PF05701">
    <property type="entry name" value="WEMBL"/>
    <property type="match status" value="1"/>
</dbReference>
<accession>A0AA86SE23</accession>
<dbReference type="AlphaFoldDB" id="A0AA86SE23"/>
<evidence type="ECO:0000313" key="5">
    <source>
        <dbReference type="EMBL" id="CAJ1944141.1"/>
    </source>
</evidence>
<dbReference type="GO" id="GO:0009903">
    <property type="term" value="P:chloroplast avoidance movement"/>
    <property type="evidence" value="ECO:0007669"/>
    <property type="project" value="TreeGrafter"/>
</dbReference>
<gene>
    <name evidence="5" type="ORF">AYBTSS11_LOCUS11755</name>
</gene>
<dbReference type="InterPro" id="IPR008545">
    <property type="entry name" value="Web"/>
</dbReference>
<feature type="coiled-coil region" evidence="3">
    <location>
        <begin position="304"/>
        <end position="352"/>
    </location>
</feature>
<feature type="coiled-coil region" evidence="3">
    <location>
        <begin position="136"/>
        <end position="247"/>
    </location>
</feature>
<evidence type="ECO:0000256" key="1">
    <source>
        <dbReference type="ARBA" id="ARBA00005485"/>
    </source>
</evidence>